<dbReference type="RefSeq" id="WP_084371911.1">
    <property type="nucleotide sequence ID" value="NZ_FWYF01000001.1"/>
</dbReference>
<dbReference type="EMBL" id="FWYF01000001">
    <property type="protein sequence ID" value="SMD33280.1"/>
    <property type="molecule type" value="Genomic_DNA"/>
</dbReference>
<dbReference type="SUPFAM" id="SSF103088">
    <property type="entry name" value="OmpA-like"/>
    <property type="match status" value="1"/>
</dbReference>
<feature type="domain" description="OmpA-like" evidence="7">
    <location>
        <begin position="633"/>
        <end position="753"/>
    </location>
</feature>
<proteinExistence type="predicted"/>
<keyword evidence="6" id="KW-0732">Signal</keyword>
<keyword evidence="3" id="KW-0998">Cell outer membrane</keyword>
<keyword evidence="4" id="KW-0802">TPR repeat</keyword>
<dbReference type="Gene3D" id="2.60.40.1120">
    <property type="entry name" value="Carboxypeptidase-like, regulatory domain"/>
    <property type="match status" value="2"/>
</dbReference>
<dbReference type="OrthoDB" id="1488841at2"/>
<comment type="subcellular location">
    <subcellularLocation>
        <location evidence="1">Cell outer membrane</location>
    </subcellularLocation>
</comment>
<dbReference type="SUPFAM" id="SSF49464">
    <property type="entry name" value="Carboxypeptidase regulatory domain-like"/>
    <property type="match status" value="2"/>
</dbReference>
<keyword evidence="9" id="KW-1185">Reference proteome</keyword>
<dbReference type="STRING" id="692418.SAMN04488029_1603"/>
<evidence type="ECO:0000256" key="1">
    <source>
        <dbReference type="ARBA" id="ARBA00004442"/>
    </source>
</evidence>
<dbReference type="InterPro" id="IPR008969">
    <property type="entry name" value="CarboxyPept-like_regulatory"/>
</dbReference>
<evidence type="ECO:0000313" key="9">
    <source>
        <dbReference type="Proteomes" id="UP000192472"/>
    </source>
</evidence>
<keyword evidence="2 5" id="KW-0472">Membrane</keyword>
<dbReference type="InterPro" id="IPR019734">
    <property type="entry name" value="TPR_rpt"/>
</dbReference>
<dbReference type="InterPro" id="IPR011659">
    <property type="entry name" value="WD40"/>
</dbReference>
<dbReference type="Gene3D" id="1.25.40.10">
    <property type="entry name" value="Tetratricopeptide repeat domain"/>
    <property type="match status" value="1"/>
</dbReference>
<evidence type="ECO:0000256" key="3">
    <source>
        <dbReference type="ARBA" id="ARBA00023237"/>
    </source>
</evidence>
<dbReference type="PRINTS" id="PR01021">
    <property type="entry name" value="OMPADOMAIN"/>
</dbReference>
<dbReference type="GO" id="GO:0009279">
    <property type="term" value="C:cell outer membrane"/>
    <property type="evidence" value="ECO:0007669"/>
    <property type="project" value="UniProtKB-SubCell"/>
</dbReference>
<evidence type="ECO:0000256" key="6">
    <source>
        <dbReference type="SAM" id="SignalP"/>
    </source>
</evidence>
<protein>
    <submittedName>
        <fullName evidence="8">Outer membrane protein OmpA</fullName>
    </submittedName>
</protein>
<dbReference type="Pfam" id="PF00691">
    <property type="entry name" value="OmpA"/>
    <property type="match status" value="1"/>
</dbReference>
<sequence length="887" mass="101091">MNNFKKILFVLVYLILSIMLFVATAQAQESKTNTFKLKNYQRTKARAASYYLDLAFKKGIEVYKKALDQMPSDDTLKLNIADGFYQIHELDSAQHWYSQVINQEGLIKEDRHYINYGEVLIHQGKYEEAKVWFKKFESNNPNDKRIQLRLKGLERQLTFYRDSVRFEVWNADFNSEGYDFSPTFYKNGLMMVSSRETAQVIQFLKPKYKWDQSYFLNLFEVDSTNTVREFDRRLKTSYHEGPVAFYDNDTKVIFTRNSYEKGEVRVSQSKLHVQGSKISESKSGEVKLKLFYSELDENNKWTTPVELWFNDANVSYGHPTVSKDGQRLYFASDREGGYGRTDLYVSIWRNGVWGIPENLGPEVNTEGAEMFPFIDQKDILYFASDGHMGLGGLDLFEMDLAMENAKPQNLGYPINTASDDFGLTVNSSGRDQKGYFSSNRPGGKGLDDIYGFQYSQHRSIPGQVVDLVTGLPVEKAMVQVVNATGDTVEQALTVHNGTFNFEYDMDHKFTVLAGKSDYSKDMSRFSPQQWPEGDTLVLRIMKERLVVRGTITDEVKGDTLESAKVIVLNENTGEKFGIVTEADGAYSFLAHPNTTYSFMFKKYRYFSEVDQLAIGDEHNGEIIFDRDLEKIIIGKPIGLNDIHFDLAKWDIRPDAAVELDKFTETLMENPSIIVELSTHTDSRGGDQYNFDLSDKRAKSSADYVAAHGVDHTRILGQGYGESHLVNKCHNGIKCPESEHQKNRRAEFMITGFLPDMLTEEEKQLLWIDSDYVSEHLSDGDRKEFVLVEKNIQGPTILSGQVKDIAGNALKDAVITMIVKGAHRATQVYTDEKGNFELNVNSHAIYQLIVQQDNYLEEGILVKIEDESIMDLSIQLVGSGDEDVDKEG</sequence>
<dbReference type="InterPro" id="IPR006664">
    <property type="entry name" value="OMP_bac"/>
</dbReference>
<organism evidence="8 9">
    <name type="scientific">Reichenbachiella faecimaris</name>
    <dbReference type="NCBI Taxonomy" id="692418"/>
    <lineage>
        <taxon>Bacteria</taxon>
        <taxon>Pseudomonadati</taxon>
        <taxon>Bacteroidota</taxon>
        <taxon>Cytophagia</taxon>
        <taxon>Cytophagales</taxon>
        <taxon>Reichenbachiellaceae</taxon>
        <taxon>Reichenbachiella</taxon>
    </lineage>
</organism>
<dbReference type="Proteomes" id="UP000192472">
    <property type="component" value="Unassembled WGS sequence"/>
</dbReference>
<evidence type="ECO:0000259" key="7">
    <source>
        <dbReference type="PROSITE" id="PS51123"/>
    </source>
</evidence>
<dbReference type="AlphaFoldDB" id="A0A1W2G9B2"/>
<evidence type="ECO:0000256" key="4">
    <source>
        <dbReference type="PROSITE-ProRule" id="PRU00339"/>
    </source>
</evidence>
<dbReference type="InterPro" id="IPR006665">
    <property type="entry name" value="OmpA-like"/>
</dbReference>
<dbReference type="Pfam" id="PF13620">
    <property type="entry name" value="CarboxypepD_reg"/>
    <property type="match status" value="1"/>
</dbReference>
<dbReference type="SUPFAM" id="SSF48452">
    <property type="entry name" value="TPR-like"/>
    <property type="match status" value="1"/>
</dbReference>
<dbReference type="PROSITE" id="PS50005">
    <property type="entry name" value="TPR"/>
    <property type="match status" value="1"/>
</dbReference>
<feature type="chain" id="PRO_5012054456" evidence="6">
    <location>
        <begin position="28"/>
        <end position="887"/>
    </location>
</feature>
<feature type="repeat" description="TPR" evidence="4">
    <location>
        <begin position="110"/>
        <end position="143"/>
    </location>
</feature>
<dbReference type="CDD" id="cd07185">
    <property type="entry name" value="OmpA_C-like"/>
    <property type="match status" value="1"/>
</dbReference>
<dbReference type="PANTHER" id="PTHR30329:SF21">
    <property type="entry name" value="LIPOPROTEIN YIAD-RELATED"/>
    <property type="match status" value="1"/>
</dbReference>
<evidence type="ECO:0000313" key="8">
    <source>
        <dbReference type="EMBL" id="SMD33280.1"/>
    </source>
</evidence>
<dbReference type="Pfam" id="PF07676">
    <property type="entry name" value="PD40"/>
    <property type="match status" value="2"/>
</dbReference>
<gene>
    <name evidence="8" type="ORF">SAMN04488029_1603</name>
</gene>
<evidence type="ECO:0000256" key="5">
    <source>
        <dbReference type="PROSITE-ProRule" id="PRU00473"/>
    </source>
</evidence>
<dbReference type="SUPFAM" id="SSF82171">
    <property type="entry name" value="DPP6 N-terminal domain-like"/>
    <property type="match status" value="1"/>
</dbReference>
<evidence type="ECO:0000256" key="2">
    <source>
        <dbReference type="ARBA" id="ARBA00023136"/>
    </source>
</evidence>
<accession>A0A1W2G9B2</accession>
<dbReference type="InterPro" id="IPR036737">
    <property type="entry name" value="OmpA-like_sf"/>
</dbReference>
<name>A0A1W2G9B2_REIFA</name>
<dbReference type="InterPro" id="IPR050330">
    <property type="entry name" value="Bact_OuterMem_StrucFunc"/>
</dbReference>
<dbReference type="PROSITE" id="PS51123">
    <property type="entry name" value="OMPA_2"/>
    <property type="match status" value="1"/>
</dbReference>
<feature type="signal peptide" evidence="6">
    <location>
        <begin position="1"/>
        <end position="27"/>
    </location>
</feature>
<reference evidence="8 9" key="1">
    <citation type="submission" date="2017-04" db="EMBL/GenBank/DDBJ databases">
        <authorList>
            <person name="Afonso C.L."/>
            <person name="Miller P.J."/>
            <person name="Scott M.A."/>
            <person name="Spackman E."/>
            <person name="Goraichik I."/>
            <person name="Dimitrov K.M."/>
            <person name="Suarez D.L."/>
            <person name="Swayne D.E."/>
        </authorList>
    </citation>
    <scope>NUCLEOTIDE SEQUENCE [LARGE SCALE GENOMIC DNA]</scope>
    <source>
        <strain evidence="8 9">DSM 26133</strain>
    </source>
</reference>
<dbReference type="PANTHER" id="PTHR30329">
    <property type="entry name" value="STATOR ELEMENT OF FLAGELLAR MOTOR COMPLEX"/>
    <property type="match status" value="1"/>
</dbReference>
<dbReference type="InterPro" id="IPR011990">
    <property type="entry name" value="TPR-like_helical_dom_sf"/>
</dbReference>
<dbReference type="Gene3D" id="3.30.1330.60">
    <property type="entry name" value="OmpA-like domain"/>
    <property type="match status" value="1"/>
</dbReference>